<keyword evidence="3" id="KW-1185">Reference proteome</keyword>
<protein>
    <submittedName>
        <fullName evidence="2">Uncharacterized protein</fullName>
    </submittedName>
</protein>
<dbReference type="EMBL" id="CAAALY010246657">
    <property type="protein sequence ID" value="VEL33917.1"/>
    <property type="molecule type" value="Genomic_DNA"/>
</dbReference>
<evidence type="ECO:0000256" key="1">
    <source>
        <dbReference type="SAM" id="MobiDB-lite"/>
    </source>
</evidence>
<feature type="region of interest" description="Disordered" evidence="1">
    <location>
        <begin position="147"/>
        <end position="174"/>
    </location>
</feature>
<organism evidence="2 3">
    <name type="scientific">Protopolystoma xenopodis</name>
    <dbReference type="NCBI Taxonomy" id="117903"/>
    <lineage>
        <taxon>Eukaryota</taxon>
        <taxon>Metazoa</taxon>
        <taxon>Spiralia</taxon>
        <taxon>Lophotrochozoa</taxon>
        <taxon>Platyhelminthes</taxon>
        <taxon>Monogenea</taxon>
        <taxon>Polyopisthocotylea</taxon>
        <taxon>Polystomatidea</taxon>
        <taxon>Polystomatidae</taxon>
        <taxon>Protopolystoma</taxon>
    </lineage>
</organism>
<reference evidence="2" key="1">
    <citation type="submission" date="2018-11" db="EMBL/GenBank/DDBJ databases">
        <authorList>
            <consortium name="Pathogen Informatics"/>
        </authorList>
    </citation>
    <scope>NUCLEOTIDE SEQUENCE</scope>
</reference>
<sequence length="210" mass="21864">MICLASETEGDTTESDCGTANCRAVLREEGSGQIIGMTIMAPPPSPALTSTLRLLRDLPTKGGISTSAVESELQSLPGRLSSLPSSSDCEKESAGHEIHSLPNAVSTPVNCSRQMISSVVACGLNVTQDSADEPRNGMVGLTTYDAENKPNAPSSVGVMDEEEGEDEVRGNSTTSTSLDEALSAAMEAIAQVPYTLYSVISSTTYMSPLA</sequence>
<feature type="compositionally biased region" description="Basic and acidic residues" evidence="1">
    <location>
        <begin position="88"/>
        <end position="97"/>
    </location>
</feature>
<dbReference type="Proteomes" id="UP000784294">
    <property type="component" value="Unassembled WGS sequence"/>
</dbReference>
<proteinExistence type="predicted"/>
<comment type="caution">
    <text evidence="2">The sequence shown here is derived from an EMBL/GenBank/DDBJ whole genome shotgun (WGS) entry which is preliminary data.</text>
</comment>
<evidence type="ECO:0000313" key="3">
    <source>
        <dbReference type="Proteomes" id="UP000784294"/>
    </source>
</evidence>
<name>A0A448XDD3_9PLAT</name>
<feature type="compositionally biased region" description="Low complexity" evidence="1">
    <location>
        <begin position="73"/>
        <end position="87"/>
    </location>
</feature>
<accession>A0A448XDD3</accession>
<gene>
    <name evidence="2" type="ORF">PXEA_LOCUS27357</name>
</gene>
<feature type="region of interest" description="Disordered" evidence="1">
    <location>
        <begin position="72"/>
        <end position="97"/>
    </location>
</feature>
<dbReference type="AlphaFoldDB" id="A0A448XDD3"/>
<evidence type="ECO:0000313" key="2">
    <source>
        <dbReference type="EMBL" id="VEL33917.1"/>
    </source>
</evidence>